<name>A0A1J4J7B7_9EUKA</name>
<dbReference type="RefSeq" id="XP_068346684.1">
    <property type="nucleotide sequence ID" value="XM_068496227.1"/>
</dbReference>
<dbReference type="SUPFAM" id="SSF46689">
    <property type="entry name" value="Homeodomain-like"/>
    <property type="match status" value="1"/>
</dbReference>
<dbReference type="EMBL" id="MLAK01001393">
    <property type="protein sequence ID" value="OHS93547.1"/>
    <property type="molecule type" value="Genomic_DNA"/>
</dbReference>
<dbReference type="Gene3D" id="1.10.10.60">
    <property type="entry name" value="Homeodomain-like"/>
    <property type="match status" value="2"/>
</dbReference>
<dbReference type="PROSITE" id="PS51294">
    <property type="entry name" value="HTH_MYB"/>
    <property type="match status" value="1"/>
</dbReference>
<dbReference type="GO" id="GO:0000981">
    <property type="term" value="F:DNA-binding transcription factor activity, RNA polymerase II-specific"/>
    <property type="evidence" value="ECO:0007669"/>
    <property type="project" value="TreeGrafter"/>
</dbReference>
<feature type="compositionally biased region" description="Low complexity" evidence="3">
    <location>
        <begin position="9"/>
        <end position="33"/>
    </location>
</feature>
<dbReference type="InterPro" id="IPR009057">
    <property type="entry name" value="Homeodomain-like_sf"/>
</dbReference>
<comment type="caution">
    <text evidence="6">The sequence shown here is derived from an EMBL/GenBank/DDBJ whole genome shotgun (WGS) entry which is preliminary data.</text>
</comment>
<dbReference type="Pfam" id="PF00249">
    <property type="entry name" value="Myb_DNA-binding"/>
    <property type="match status" value="2"/>
</dbReference>
<dbReference type="GO" id="GO:0000978">
    <property type="term" value="F:RNA polymerase II cis-regulatory region sequence-specific DNA binding"/>
    <property type="evidence" value="ECO:0007669"/>
    <property type="project" value="TreeGrafter"/>
</dbReference>
<feature type="domain" description="Myb-like" evidence="4">
    <location>
        <begin position="108"/>
        <end position="158"/>
    </location>
</feature>
<dbReference type="InterPro" id="IPR050560">
    <property type="entry name" value="MYB_TF"/>
</dbReference>
<dbReference type="PROSITE" id="PS50090">
    <property type="entry name" value="MYB_LIKE"/>
    <property type="match status" value="2"/>
</dbReference>
<dbReference type="SMART" id="SM00717">
    <property type="entry name" value="SANT"/>
    <property type="match status" value="2"/>
</dbReference>
<dbReference type="PANTHER" id="PTHR45614:SF253">
    <property type="entry name" value="CHROMOSOME UNDETERMINED SCAFFOLD_38, WHOLE GENOME SHOTGUN SEQUENCE"/>
    <property type="match status" value="1"/>
</dbReference>
<reference evidence="6" key="1">
    <citation type="submission" date="2016-10" db="EMBL/GenBank/DDBJ databases">
        <authorList>
            <person name="Benchimol M."/>
            <person name="Almeida L.G."/>
            <person name="Vasconcelos A.T."/>
            <person name="Perreira-Neves A."/>
            <person name="Rosa I.A."/>
            <person name="Tasca T."/>
            <person name="Bogo M.R."/>
            <person name="de Souza W."/>
        </authorList>
    </citation>
    <scope>NUCLEOTIDE SEQUENCE [LARGE SCALE GENOMIC DNA]</scope>
    <source>
        <strain evidence="6">K</strain>
    </source>
</reference>
<dbReference type="GO" id="GO:0005634">
    <property type="term" value="C:nucleus"/>
    <property type="evidence" value="ECO:0007669"/>
    <property type="project" value="TreeGrafter"/>
</dbReference>
<dbReference type="AlphaFoldDB" id="A0A1J4J7B7"/>
<evidence type="ECO:0000256" key="2">
    <source>
        <dbReference type="ARBA" id="ARBA00023125"/>
    </source>
</evidence>
<evidence type="ECO:0000259" key="4">
    <source>
        <dbReference type="PROSITE" id="PS50090"/>
    </source>
</evidence>
<dbReference type="InterPro" id="IPR001005">
    <property type="entry name" value="SANT/Myb"/>
</dbReference>
<dbReference type="PANTHER" id="PTHR45614">
    <property type="entry name" value="MYB PROTEIN-RELATED"/>
    <property type="match status" value="1"/>
</dbReference>
<keyword evidence="7" id="KW-1185">Reference proteome</keyword>
<dbReference type="OrthoDB" id="2143914at2759"/>
<proteinExistence type="predicted"/>
<organism evidence="6 7">
    <name type="scientific">Tritrichomonas foetus</name>
    <dbReference type="NCBI Taxonomy" id="1144522"/>
    <lineage>
        <taxon>Eukaryota</taxon>
        <taxon>Metamonada</taxon>
        <taxon>Parabasalia</taxon>
        <taxon>Tritrichomonadida</taxon>
        <taxon>Tritrichomonadidae</taxon>
        <taxon>Tritrichomonas</taxon>
    </lineage>
</organism>
<dbReference type="FunFam" id="1.10.10.60:FF:000010">
    <property type="entry name" value="Transcriptional activator Myb isoform A"/>
    <property type="match status" value="1"/>
</dbReference>
<dbReference type="Proteomes" id="UP000179807">
    <property type="component" value="Unassembled WGS sequence"/>
</dbReference>
<evidence type="ECO:0000313" key="7">
    <source>
        <dbReference type="Proteomes" id="UP000179807"/>
    </source>
</evidence>
<feature type="domain" description="Myb-like" evidence="4">
    <location>
        <begin position="56"/>
        <end position="107"/>
    </location>
</feature>
<keyword evidence="1" id="KW-0677">Repeat</keyword>
<dbReference type="VEuPathDB" id="TrichDB:TRFO_11766"/>
<sequence>MSGSRLTQTSNSTSSTFASNNSSIPYSNSSIRSKNSVKSNRGNKHLQTQKDPRLAGPQSKKFKFTKTEDTKLLSLVHLYGENDWRSVADQMPYRTARQCRERWTNYVNPDLNKKPWSIPEDMCLMLKHQEFGNKWKIIQKFFPGRSKNDIKQRIKHIETEQPGLSYYTAFNHSYDHAKEKYENYNTNNKILVPNNNNANPLNTNNVQIFNNPINSPINNGVVFICPENIEKYETVELNNYFHLEVESPPPSCDPRHLSGPMFPYCTSNSLIDSHETNHINDKKSILPEQKLFLMDVQELWPSALQLPMLENR</sequence>
<dbReference type="InterPro" id="IPR017930">
    <property type="entry name" value="Myb_dom"/>
</dbReference>
<accession>A0A1J4J7B7</accession>
<evidence type="ECO:0000259" key="5">
    <source>
        <dbReference type="PROSITE" id="PS51294"/>
    </source>
</evidence>
<dbReference type="CDD" id="cd00167">
    <property type="entry name" value="SANT"/>
    <property type="match status" value="2"/>
</dbReference>
<evidence type="ECO:0000313" key="6">
    <source>
        <dbReference type="EMBL" id="OHS93547.1"/>
    </source>
</evidence>
<evidence type="ECO:0000256" key="3">
    <source>
        <dbReference type="SAM" id="MobiDB-lite"/>
    </source>
</evidence>
<evidence type="ECO:0000256" key="1">
    <source>
        <dbReference type="ARBA" id="ARBA00022737"/>
    </source>
</evidence>
<feature type="domain" description="HTH myb-type" evidence="5">
    <location>
        <begin position="56"/>
        <end position="111"/>
    </location>
</feature>
<gene>
    <name evidence="6" type="ORF">TRFO_11766</name>
</gene>
<evidence type="ECO:0008006" key="8">
    <source>
        <dbReference type="Google" id="ProtNLM"/>
    </source>
</evidence>
<dbReference type="GeneID" id="94830931"/>
<feature type="region of interest" description="Disordered" evidence="3">
    <location>
        <begin position="1"/>
        <end position="62"/>
    </location>
</feature>
<keyword evidence="2" id="KW-0238">DNA-binding</keyword>
<protein>
    <recommendedName>
        <fullName evidence="8">Myb-like DNA-binding domain containing protein</fullName>
    </recommendedName>
</protein>